<dbReference type="InterPro" id="IPR036890">
    <property type="entry name" value="HATPase_C_sf"/>
</dbReference>
<evidence type="ECO:0000256" key="4">
    <source>
        <dbReference type="ARBA" id="ARBA00022553"/>
    </source>
</evidence>
<evidence type="ECO:0000256" key="2">
    <source>
        <dbReference type="ARBA" id="ARBA00004141"/>
    </source>
</evidence>
<dbReference type="Gene3D" id="3.30.450.20">
    <property type="entry name" value="PAS domain"/>
    <property type="match status" value="1"/>
</dbReference>
<dbReference type="GO" id="GO:0005524">
    <property type="term" value="F:ATP binding"/>
    <property type="evidence" value="ECO:0007669"/>
    <property type="project" value="UniProtKB-KW"/>
</dbReference>
<evidence type="ECO:0000256" key="5">
    <source>
        <dbReference type="ARBA" id="ARBA00022679"/>
    </source>
</evidence>
<dbReference type="GO" id="GO:0000156">
    <property type="term" value="F:phosphorelay response regulator activity"/>
    <property type="evidence" value="ECO:0007669"/>
    <property type="project" value="TreeGrafter"/>
</dbReference>
<dbReference type="GO" id="GO:0030295">
    <property type="term" value="F:protein kinase activator activity"/>
    <property type="evidence" value="ECO:0007669"/>
    <property type="project" value="TreeGrafter"/>
</dbReference>
<comment type="subcellular location">
    <subcellularLocation>
        <location evidence="2">Membrane</location>
        <topology evidence="2">Multi-pass membrane protein</topology>
    </subcellularLocation>
</comment>
<evidence type="ECO:0000256" key="12">
    <source>
        <dbReference type="ARBA" id="ARBA00023136"/>
    </source>
</evidence>
<dbReference type="SUPFAM" id="SSF47384">
    <property type="entry name" value="Homodimeric domain of signal transducing histidine kinase"/>
    <property type="match status" value="1"/>
</dbReference>
<feature type="domain" description="Histidine kinase" evidence="13">
    <location>
        <begin position="158"/>
        <end position="376"/>
    </location>
</feature>
<gene>
    <name evidence="14" type="primary">yycG_1</name>
    <name evidence="14" type="ORF">PAM7971_00336</name>
</gene>
<evidence type="ECO:0000313" key="14">
    <source>
        <dbReference type="EMBL" id="SLN16319.1"/>
    </source>
</evidence>
<dbReference type="STRING" id="658057.SAMN04488032_101314"/>
<dbReference type="PROSITE" id="PS50109">
    <property type="entry name" value="HIS_KIN"/>
    <property type="match status" value="1"/>
</dbReference>
<dbReference type="SUPFAM" id="SSF55874">
    <property type="entry name" value="ATPase domain of HSP90 chaperone/DNA topoisomerase II/histidine kinase"/>
    <property type="match status" value="1"/>
</dbReference>
<evidence type="ECO:0000313" key="15">
    <source>
        <dbReference type="Proteomes" id="UP000193307"/>
    </source>
</evidence>
<dbReference type="InterPro" id="IPR004358">
    <property type="entry name" value="Sig_transdc_His_kin-like_C"/>
</dbReference>
<keyword evidence="4" id="KW-0597">Phosphoprotein</keyword>
<dbReference type="InterPro" id="IPR003594">
    <property type="entry name" value="HATPase_dom"/>
</dbReference>
<keyword evidence="6" id="KW-0812">Transmembrane</keyword>
<dbReference type="InterPro" id="IPR035965">
    <property type="entry name" value="PAS-like_dom_sf"/>
</dbReference>
<proteinExistence type="predicted"/>
<dbReference type="CDD" id="cd00082">
    <property type="entry name" value="HisKA"/>
    <property type="match status" value="1"/>
</dbReference>
<dbReference type="Gene3D" id="3.30.565.10">
    <property type="entry name" value="Histidine kinase-like ATPase, C-terminal domain"/>
    <property type="match status" value="1"/>
</dbReference>
<comment type="catalytic activity">
    <reaction evidence="1">
        <text>ATP + protein L-histidine = ADP + protein N-phospho-L-histidine.</text>
        <dbReference type="EC" id="2.7.13.3"/>
    </reaction>
</comment>
<evidence type="ECO:0000256" key="9">
    <source>
        <dbReference type="ARBA" id="ARBA00022840"/>
    </source>
</evidence>
<keyword evidence="11" id="KW-0902">Two-component regulatory system</keyword>
<dbReference type="InterPro" id="IPR003661">
    <property type="entry name" value="HisK_dim/P_dom"/>
</dbReference>
<reference evidence="14 15" key="1">
    <citation type="submission" date="2017-03" db="EMBL/GenBank/DDBJ databases">
        <authorList>
            <person name="Afonso C.L."/>
            <person name="Miller P.J."/>
            <person name="Scott M.A."/>
            <person name="Spackman E."/>
            <person name="Goraichik I."/>
            <person name="Dimitrov K.M."/>
            <person name="Suarez D.L."/>
            <person name="Swayne D.E."/>
        </authorList>
    </citation>
    <scope>NUCLEOTIDE SEQUENCE [LARGE SCALE GENOMIC DNA]</scope>
    <source>
        <strain evidence="14 15">CECT 7971</strain>
    </source>
</reference>
<dbReference type="Pfam" id="PF02518">
    <property type="entry name" value="HATPase_c"/>
    <property type="match status" value="1"/>
</dbReference>
<dbReference type="Gene3D" id="1.10.287.130">
    <property type="match status" value="1"/>
</dbReference>
<dbReference type="EC" id="2.7.13.3" evidence="3"/>
<organism evidence="14 15">
    <name type="scientific">Pacificibacter marinus</name>
    <dbReference type="NCBI Taxonomy" id="658057"/>
    <lineage>
        <taxon>Bacteria</taxon>
        <taxon>Pseudomonadati</taxon>
        <taxon>Pseudomonadota</taxon>
        <taxon>Alphaproteobacteria</taxon>
        <taxon>Rhodobacterales</taxon>
        <taxon>Roseobacteraceae</taxon>
        <taxon>Pacificibacter</taxon>
    </lineage>
</organism>
<evidence type="ECO:0000256" key="3">
    <source>
        <dbReference type="ARBA" id="ARBA00012438"/>
    </source>
</evidence>
<keyword evidence="8 14" id="KW-0418">Kinase</keyword>
<evidence type="ECO:0000256" key="6">
    <source>
        <dbReference type="ARBA" id="ARBA00022692"/>
    </source>
</evidence>
<name>A0A1Y5RJH4_9RHOB</name>
<dbReference type="InterPro" id="IPR000014">
    <property type="entry name" value="PAS"/>
</dbReference>
<dbReference type="Pfam" id="PF00512">
    <property type="entry name" value="HisKA"/>
    <property type="match status" value="1"/>
</dbReference>
<dbReference type="InterPro" id="IPR036097">
    <property type="entry name" value="HisK_dim/P_sf"/>
</dbReference>
<evidence type="ECO:0000256" key="10">
    <source>
        <dbReference type="ARBA" id="ARBA00022989"/>
    </source>
</evidence>
<dbReference type="PANTHER" id="PTHR42878">
    <property type="entry name" value="TWO-COMPONENT HISTIDINE KINASE"/>
    <property type="match status" value="1"/>
</dbReference>
<evidence type="ECO:0000256" key="7">
    <source>
        <dbReference type="ARBA" id="ARBA00022741"/>
    </source>
</evidence>
<keyword evidence="7" id="KW-0547">Nucleotide-binding</keyword>
<dbReference type="PANTHER" id="PTHR42878:SF7">
    <property type="entry name" value="SENSOR HISTIDINE KINASE GLRK"/>
    <property type="match status" value="1"/>
</dbReference>
<accession>A0A1Y5RJH4</accession>
<dbReference type="SUPFAM" id="SSF55785">
    <property type="entry name" value="PYP-like sensor domain (PAS domain)"/>
    <property type="match status" value="1"/>
</dbReference>
<evidence type="ECO:0000256" key="11">
    <source>
        <dbReference type="ARBA" id="ARBA00023012"/>
    </source>
</evidence>
<dbReference type="Pfam" id="PF13188">
    <property type="entry name" value="PAS_8"/>
    <property type="match status" value="1"/>
</dbReference>
<evidence type="ECO:0000259" key="13">
    <source>
        <dbReference type="PROSITE" id="PS50109"/>
    </source>
</evidence>
<dbReference type="GO" id="GO:0000155">
    <property type="term" value="F:phosphorelay sensor kinase activity"/>
    <property type="evidence" value="ECO:0007669"/>
    <property type="project" value="InterPro"/>
</dbReference>
<dbReference type="SMART" id="SM00388">
    <property type="entry name" value="HisKA"/>
    <property type="match status" value="1"/>
</dbReference>
<dbReference type="AlphaFoldDB" id="A0A1Y5RJH4"/>
<dbReference type="GO" id="GO:0007234">
    <property type="term" value="P:osmosensory signaling via phosphorelay pathway"/>
    <property type="evidence" value="ECO:0007669"/>
    <property type="project" value="TreeGrafter"/>
</dbReference>
<dbReference type="SMART" id="SM00387">
    <property type="entry name" value="HATPase_c"/>
    <property type="match status" value="1"/>
</dbReference>
<dbReference type="EMBL" id="FWFW01000001">
    <property type="protein sequence ID" value="SLN16319.1"/>
    <property type="molecule type" value="Genomic_DNA"/>
</dbReference>
<protein>
    <recommendedName>
        <fullName evidence="3">histidine kinase</fullName>
        <ecNumber evidence="3">2.7.13.3</ecNumber>
    </recommendedName>
</protein>
<dbReference type="InterPro" id="IPR005467">
    <property type="entry name" value="His_kinase_dom"/>
</dbReference>
<dbReference type="Proteomes" id="UP000193307">
    <property type="component" value="Unassembled WGS sequence"/>
</dbReference>
<dbReference type="InterPro" id="IPR050351">
    <property type="entry name" value="BphY/WalK/GraS-like"/>
</dbReference>
<keyword evidence="10" id="KW-1133">Transmembrane helix</keyword>
<keyword evidence="15" id="KW-1185">Reference proteome</keyword>
<sequence>MLKINFKKNTFYYSESYANDNGIASSLSSTSIMFTLWDSMSDGTLIIEPQTGNIIYMNTAAAQMLGATGKSIKSPTLTNTRLCETEEAAEMLLKHVQKTGSADFQSNALFDGHRLIGRMSHTVGPNQNQQHSELIILSLHVETGKEKIEHMRKHVNSVITHELRTPLTSIKGALELLQSGAVGKMSEQGQSLLNIASNNSERMLDLIRDILDLNEIAQTDAALQNELITLAPLFERVVSSHQGYGSYHGVVIKSLPTEPDLNVYAPSKRVTQILSNLLSNAVKASDKGSQVELWARKEGNEAAIFVKDYGAGIADSIRDTLFDNFTKSNWKNAANIGSSGLGLNIVKLLVEQLQGTISFDTENDKGTIFRVALPLA</sequence>
<evidence type="ECO:0000256" key="8">
    <source>
        <dbReference type="ARBA" id="ARBA00022777"/>
    </source>
</evidence>
<dbReference type="GO" id="GO:0016020">
    <property type="term" value="C:membrane"/>
    <property type="evidence" value="ECO:0007669"/>
    <property type="project" value="UniProtKB-SubCell"/>
</dbReference>
<dbReference type="PRINTS" id="PR00344">
    <property type="entry name" value="BCTRLSENSOR"/>
</dbReference>
<keyword evidence="5 14" id="KW-0808">Transferase</keyword>
<keyword evidence="9" id="KW-0067">ATP-binding</keyword>
<keyword evidence="12" id="KW-0472">Membrane</keyword>
<evidence type="ECO:0000256" key="1">
    <source>
        <dbReference type="ARBA" id="ARBA00000085"/>
    </source>
</evidence>